<organism evidence="1 2">
    <name type="scientific">Prochlorococcus marinus XMU1408</name>
    <dbReference type="NCBI Taxonomy" id="2213228"/>
    <lineage>
        <taxon>Bacteria</taxon>
        <taxon>Bacillati</taxon>
        <taxon>Cyanobacteriota</taxon>
        <taxon>Cyanophyceae</taxon>
        <taxon>Synechococcales</taxon>
        <taxon>Prochlorococcaceae</taxon>
        <taxon>Prochlorococcus</taxon>
    </lineage>
</organism>
<dbReference type="Proteomes" id="UP000247807">
    <property type="component" value="Unassembled WGS sequence"/>
</dbReference>
<dbReference type="AlphaFoldDB" id="A0A318R5K2"/>
<dbReference type="InterPro" id="IPR045511">
    <property type="entry name" value="DUF6439"/>
</dbReference>
<dbReference type="RefSeq" id="WP_158466379.1">
    <property type="nucleotide sequence ID" value="NZ_QJUE01000002.1"/>
</dbReference>
<accession>A0A318R5K2</accession>
<sequence length="85" mass="10013">MMKKNQSIWSEKAKILAKELHNEISLDNYNWHKFRGNKYRRSAELIISAISQLINEGDEEEVENLLQQAILWIKEDIKDTGCKSH</sequence>
<comment type="caution">
    <text evidence="1">The sequence shown here is derived from an EMBL/GenBank/DDBJ whole genome shotgun (WGS) entry which is preliminary data.</text>
</comment>
<evidence type="ECO:0000313" key="1">
    <source>
        <dbReference type="EMBL" id="PYE02882.1"/>
    </source>
</evidence>
<evidence type="ECO:0000313" key="2">
    <source>
        <dbReference type="Proteomes" id="UP000247807"/>
    </source>
</evidence>
<gene>
    <name evidence="1" type="ORF">DNJ73_03800</name>
</gene>
<protein>
    <submittedName>
        <fullName evidence="1">Uncharacterized protein</fullName>
    </submittedName>
</protein>
<dbReference type="Pfam" id="PF20035">
    <property type="entry name" value="DUF6439"/>
    <property type="match status" value="1"/>
</dbReference>
<name>A0A318R5K2_PROMR</name>
<dbReference type="OrthoDB" id="542317at2"/>
<reference evidence="1 2" key="1">
    <citation type="journal article" date="2018" name="Appl. Environ. Microbiol.">
        <title>Genome rearrangement shapes Prochlorococcus ecological adaptation.</title>
        <authorList>
            <person name="Yan W."/>
            <person name="Wei S."/>
            <person name="Wang Q."/>
            <person name="Xiao X."/>
            <person name="Zeng Q."/>
            <person name="Jiao N."/>
            <person name="Zhang R."/>
        </authorList>
    </citation>
    <scope>NUCLEOTIDE SEQUENCE [LARGE SCALE GENOMIC DNA]</scope>
    <source>
        <strain evidence="1 2">XMU1408</strain>
    </source>
</reference>
<dbReference type="EMBL" id="QJUE01000002">
    <property type="protein sequence ID" value="PYE02882.1"/>
    <property type="molecule type" value="Genomic_DNA"/>
</dbReference>
<proteinExistence type="predicted"/>